<proteinExistence type="predicted"/>
<name>A0ABV9E915_9ACTN</name>
<gene>
    <name evidence="2" type="ORF">ACFO8L_06885</name>
</gene>
<accession>A0ABV9E915</accession>
<reference evidence="3" key="1">
    <citation type="journal article" date="2019" name="Int. J. Syst. Evol. Microbiol.">
        <title>The Global Catalogue of Microorganisms (GCM) 10K type strain sequencing project: providing services to taxonomists for standard genome sequencing and annotation.</title>
        <authorList>
            <consortium name="The Broad Institute Genomics Platform"/>
            <consortium name="The Broad Institute Genome Sequencing Center for Infectious Disease"/>
            <person name="Wu L."/>
            <person name="Ma J."/>
        </authorList>
    </citation>
    <scope>NUCLEOTIDE SEQUENCE [LARGE SCALE GENOMIC DNA]</scope>
    <source>
        <strain evidence="3">CCUG 49560</strain>
    </source>
</reference>
<evidence type="ECO:0000313" key="3">
    <source>
        <dbReference type="Proteomes" id="UP001595891"/>
    </source>
</evidence>
<comment type="caution">
    <text evidence="2">The sequence shown here is derived from an EMBL/GenBank/DDBJ whole genome shotgun (WGS) entry which is preliminary data.</text>
</comment>
<sequence>MDQRTDSSVPTVHHGDGEYTNGPWSRMESQARLFALLRYADEECGDEGGVELYGVQLPGGAAATITVKGRPHGCWSSIDRAADRLGLDLVWLDPSAGR</sequence>
<evidence type="ECO:0000313" key="2">
    <source>
        <dbReference type="EMBL" id="MFC4585788.1"/>
    </source>
</evidence>
<protein>
    <submittedName>
        <fullName evidence="2">Uncharacterized protein</fullName>
    </submittedName>
</protein>
<organism evidence="2 3">
    <name type="scientific">Sphaerisporangium corydalis</name>
    <dbReference type="NCBI Taxonomy" id="1441875"/>
    <lineage>
        <taxon>Bacteria</taxon>
        <taxon>Bacillati</taxon>
        <taxon>Actinomycetota</taxon>
        <taxon>Actinomycetes</taxon>
        <taxon>Streptosporangiales</taxon>
        <taxon>Streptosporangiaceae</taxon>
        <taxon>Sphaerisporangium</taxon>
    </lineage>
</organism>
<dbReference type="EMBL" id="JBHSFN010000003">
    <property type="protein sequence ID" value="MFC4585788.1"/>
    <property type="molecule type" value="Genomic_DNA"/>
</dbReference>
<dbReference type="RefSeq" id="WP_262841227.1">
    <property type="nucleotide sequence ID" value="NZ_JANZYP010000004.1"/>
</dbReference>
<feature type="region of interest" description="Disordered" evidence="1">
    <location>
        <begin position="1"/>
        <end position="23"/>
    </location>
</feature>
<feature type="compositionally biased region" description="Polar residues" evidence="1">
    <location>
        <begin position="1"/>
        <end position="10"/>
    </location>
</feature>
<evidence type="ECO:0000256" key="1">
    <source>
        <dbReference type="SAM" id="MobiDB-lite"/>
    </source>
</evidence>
<keyword evidence="3" id="KW-1185">Reference proteome</keyword>
<dbReference type="Proteomes" id="UP001595891">
    <property type="component" value="Unassembled WGS sequence"/>
</dbReference>